<evidence type="ECO:0000313" key="3">
    <source>
        <dbReference type="Proteomes" id="UP000803884"/>
    </source>
</evidence>
<dbReference type="RefSeq" id="XP_069229747.1">
    <property type="nucleotide sequence ID" value="XM_069373126.1"/>
</dbReference>
<dbReference type="AlphaFoldDB" id="A0AB34KS73"/>
<organism evidence="2 3">
    <name type="scientific">Cladosporium halotolerans</name>
    <dbReference type="NCBI Taxonomy" id="1052096"/>
    <lineage>
        <taxon>Eukaryota</taxon>
        <taxon>Fungi</taxon>
        <taxon>Dikarya</taxon>
        <taxon>Ascomycota</taxon>
        <taxon>Pezizomycotina</taxon>
        <taxon>Dothideomycetes</taxon>
        <taxon>Dothideomycetidae</taxon>
        <taxon>Cladosporiales</taxon>
        <taxon>Cladosporiaceae</taxon>
        <taxon>Cladosporium</taxon>
    </lineage>
</organism>
<evidence type="ECO:0000313" key="2">
    <source>
        <dbReference type="EMBL" id="KAL1586642.1"/>
    </source>
</evidence>
<feature type="compositionally biased region" description="Polar residues" evidence="1">
    <location>
        <begin position="99"/>
        <end position="114"/>
    </location>
</feature>
<accession>A0AB34KS73</accession>
<reference evidence="2 3" key="1">
    <citation type="journal article" date="2020" name="Microbiol. Resour. Announc.">
        <title>Draft Genome Sequence of a Cladosporium Species Isolated from the Mesophotic Ascidian Didemnum maculosum.</title>
        <authorList>
            <person name="Gioti A."/>
            <person name="Siaperas R."/>
            <person name="Nikolaivits E."/>
            <person name="Le Goff G."/>
            <person name="Ouazzani J."/>
            <person name="Kotoulas G."/>
            <person name="Topakas E."/>
        </authorList>
    </citation>
    <scope>NUCLEOTIDE SEQUENCE [LARGE SCALE GENOMIC DNA]</scope>
    <source>
        <strain evidence="2 3">TM138-S3</strain>
    </source>
</reference>
<evidence type="ECO:0000256" key="1">
    <source>
        <dbReference type="SAM" id="MobiDB-lite"/>
    </source>
</evidence>
<dbReference type="EMBL" id="JAAQHG020000013">
    <property type="protein sequence ID" value="KAL1586642.1"/>
    <property type="molecule type" value="Genomic_DNA"/>
</dbReference>
<proteinExistence type="predicted"/>
<dbReference type="GeneID" id="96005964"/>
<protein>
    <submittedName>
        <fullName evidence="2">Uncharacterized protein</fullName>
    </submittedName>
</protein>
<gene>
    <name evidence="2" type="ORF">WHR41_04520</name>
</gene>
<keyword evidence="3" id="KW-1185">Reference proteome</keyword>
<name>A0AB34KS73_9PEZI</name>
<comment type="caution">
    <text evidence="2">The sequence shown here is derived from an EMBL/GenBank/DDBJ whole genome shotgun (WGS) entry which is preliminary data.</text>
</comment>
<feature type="region of interest" description="Disordered" evidence="1">
    <location>
        <begin position="72"/>
        <end position="149"/>
    </location>
</feature>
<dbReference type="Proteomes" id="UP000803884">
    <property type="component" value="Unassembled WGS sequence"/>
</dbReference>
<feature type="compositionally biased region" description="Polar residues" evidence="1">
    <location>
        <begin position="74"/>
        <end position="89"/>
    </location>
</feature>
<sequence length="149" mass="16646">MHAFHNYIEYSQESLADAGYRPTYESPQSQISIYPEGILFAPDRAQTGGQKREAFTLWPPFSCRRHFHDHITAGNGQSVQRSKLAQFHNQPAHPRSDDPTASDSSTVNPREQQSTPPPLAINKHLSLIKPKTPHPSNPTPLPAEGFQNP</sequence>